<dbReference type="RefSeq" id="WP_376841214.1">
    <property type="nucleotide sequence ID" value="NZ_JBHMAU010000075.1"/>
</dbReference>
<reference evidence="1 2" key="1">
    <citation type="submission" date="2024-09" db="EMBL/GenBank/DDBJ databases">
        <authorList>
            <person name="Sun Q."/>
            <person name="Mori K."/>
        </authorList>
    </citation>
    <scope>NUCLEOTIDE SEQUENCE [LARGE SCALE GENOMIC DNA]</scope>
    <source>
        <strain evidence="1 2">JCM 11683</strain>
    </source>
</reference>
<proteinExistence type="predicted"/>
<gene>
    <name evidence="1" type="ORF">ACFFN1_12945</name>
</gene>
<comment type="caution">
    <text evidence="1">The sequence shown here is derived from an EMBL/GenBank/DDBJ whole genome shotgun (WGS) entry which is preliminary data.</text>
</comment>
<name>A0ABV5X4C6_9MICO</name>
<accession>A0ABV5X4C6</accession>
<organism evidence="1 2">
    <name type="scientific">Brevibacterium otitidis</name>
    <dbReference type="NCBI Taxonomy" id="53364"/>
    <lineage>
        <taxon>Bacteria</taxon>
        <taxon>Bacillati</taxon>
        <taxon>Actinomycetota</taxon>
        <taxon>Actinomycetes</taxon>
        <taxon>Micrococcales</taxon>
        <taxon>Brevibacteriaceae</taxon>
        <taxon>Brevibacterium</taxon>
    </lineage>
</organism>
<dbReference type="Proteomes" id="UP001589707">
    <property type="component" value="Unassembled WGS sequence"/>
</dbReference>
<keyword evidence="2" id="KW-1185">Reference proteome</keyword>
<sequence>MKDKTMSDLRGIWRNDHGGILRVTHPFTGSLGGYAVLGHVWVALPEGRFGRAAWLVTEDGLKTGGYQRIGENDECDAR</sequence>
<dbReference type="EMBL" id="JBHMAU010000075">
    <property type="protein sequence ID" value="MFB9777295.1"/>
    <property type="molecule type" value="Genomic_DNA"/>
</dbReference>
<evidence type="ECO:0000313" key="1">
    <source>
        <dbReference type="EMBL" id="MFB9777295.1"/>
    </source>
</evidence>
<protein>
    <submittedName>
        <fullName evidence="1">Uncharacterized protein</fullName>
    </submittedName>
</protein>
<evidence type="ECO:0000313" key="2">
    <source>
        <dbReference type="Proteomes" id="UP001589707"/>
    </source>
</evidence>